<reference evidence="1 3" key="1">
    <citation type="journal article" date="2011" name="Nature">
        <title>The Medicago genome provides insight into the evolution of rhizobial symbioses.</title>
        <authorList>
            <person name="Young N.D."/>
            <person name="Debelle F."/>
            <person name="Oldroyd G.E."/>
            <person name="Geurts R."/>
            <person name="Cannon S.B."/>
            <person name="Udvardi M.K."/>
            <person name="Benedito V.A."/>
            <person name="Mayer K.F."/>
            <person name="Gouzy J."/>
            <person name="Schoof H."/>
            <person name="Van de Peer Y."/>
            <person name="Proost S."/>
            <person name="Cook D.R."/>
            <person name="Meyers B.C."/>
            <person name="Spannagl M."/>
            <person name="Cheung F."/>
            <person name="De Mita S."/>
            <person name="Krishnakumar V."/>
            <person name="Gundlach H."/>
            <person name="Zhou S."/>
            <person name="Mudge J."/>
            <person name="Bharti A.K."/>
            <person name="Murray J.D."/>
            <person name="Naoumkina M.A."/>
            <person name="Rosen B."/>
            <person name="Silverstein K.A."/>
            <person name="Tang H."/>
            <person name="Rombauts S."/>
            <person name="Zhao P.X."/>
            <person name="Zhou P."/>
            <person name="Barbe V."/>
            <person name="Bardou P."/>
            <person name="Bechner M."/>
            <person name="Bellec A."/>
            <person name="Berger A."/>
            <person name="Berges H."/>
            <person name="Bidwell S."/>
            <person name="Bisseling T."/>
            <person name="Choisne N."/>
            <person name="Couloux A."/>
            <person name="Denny R."/>
            <person name="Deshpande S."/>
            <person name="Dai X."/>
            <person name="Doyle J.J."/>
            <person name="Dudez A.M."/>
            <person name="Farmer A.D."/>
            <person name="Fouteau S."/>
            <person name="Franken C."/>
            <person name="Gibelin C."/>
            <person name="Gish J."/>
            <person name="Goldstein S."/>
            <person name="Gonzalez A.J."/>
            <person name="Green P.J."/>
            <person name="Hallab A."/>
            <person name="Hartog M."/>
            <person name="Hua A."/>
            <person name="Humphray S.J."/>
            <person name="Jeong D.H."/>
            <person name="Jing Y."/>
            <person name="Jocker A."/>
            <person name="Kenton S.M."/>
            <person name="Kim D.J."/>
            <person name="Klee K."/>
            <person name="Lai H."/>
            <person name="Lang C."/>
            <person name="Lin S."/>
            <person name="Macmil S.L."/>
            <person name="Magdelenat G."/>
            <person name="Matthews L."/>
            <person name="McCorrison J."/>
            <person name="Monaghan E.L."/>
            <person name="Mun J.H."/>
            <person name="Najar F.Z."/>
            <person name="Nicholson C."/>
            <person name="Noirot C."/>
            <person name="O'Bleness M."/>
            <person name="Paule C.R."/>
            <person name="Poulain J."/>
            <person name="Prion F."/>
            <person name="Qin B."/>
            <person name="Qu C."/>
            <person name="Retzel E.F."/>
            <person name="Riddle C."/>
            <person name="Sallet E."/>
            <person name="Samain S."/>
            <person name="Samson N."/>
            <person name="Sanders I."/>
            <person name="Saurat O."/>
            <person name="Scarpelli C."/>
            <person name="Schiex T."/>
            <person name="Segurens B."/>
            <person name="Severin A.J."/>
            <person name="Sherrier D.J."/>
            <person name="Shi R."/>
            <person name="Sims S."/>
            <person name="Singer S.R."/>
            <person name="Sinharoy S."/>
            <person name="Sterck L."/>
            <person name="Viollet A."/>
            <person name="Wang B.B."/>
            <person name="Wang K."/>
            <person name="Wang M."/>
            <person name="Wang X."/>
            <person name="Warfsmann J."/>
            <person name="Weissenbach J."/>
            <person name="White D.D."/>
            <person name="White J.D."/>
            <person name="Wiley G.B."/>
            <person name="Wincker P."/>
            <person name="Xing Y."/>
            <person name="Yang L."/>
            <person name="Yao Z."/>
            <person name="Ying F."/>
            <person name="Zhai J."/>
            <person name="Zhou L."/>
            <person name="Zuber A."/>
            <person name="Denarie J."/>
            <person name="Dixon R.A."/>
            <person name="May G.D."/>
            <person name="Schwartz D.C."/>
            <person name="Rogers J."/>
            <person name="Quetier F."/>
            <person name="Town C.D."/>
            <person name="Roe B.A."/>
        </authorList>
    </citation>
    <scope>NUCLEOTIDE SEQUENCE [LARGE SCALE GENOMIC DNA]</scope>
    <source>
        <strain evidence="1">A17</strain>
        <strain evidence="2 3">cv. Jemalong A17</strain>
    </source>
</reference>
<sequence>MEASRLVKKTVRFVKVASLFYKDRTCLVQNSVLNGGWWIMAENPNKHTIAAYDGTMAGIPSQNSYGGCQKTCHSLYLTILVQKAHRLVH</sequence>
<evidence type="ECO:0000313" key="3">
    <source>
        <dbReference type="Proteomes" id="UP000002051"/>
    </source>
</evidence>
<dbReference type="AlphaFoldDB" id="G7KEE2"/>
<reference evidence="1 3" key="2">
    <citation type="journal article" date="2014" name="BMC Genomics">
        <title>An improved genome release (version Mt4.0) for the model legume Medicago truncatula.</title>
        <authorList>
            <person name="Tang H."/>
            <person name="Krishnakumar V."/>
            <person name="Bidwell S."/>
            <person name="Rosen B."/>
            <person name="Chan A."/>
            <person name="Zhou S."/>
            <person name="Gentzbittel L."/>
            <person name="Childs K.L."/>
            <person name="Yandell M."/>
            <person name="Gundlach H."/>
            <person name="Mayer K.F."/>
            <person name="Schwartz D.C."/>
            <person name="Town C.D."/>
        </authorList>
    </citation>
    <scope>GENOME REANNOTATION</scope>
    <source>
        <strain evidence="2 3">cv. Jemalong A17</strain>
    </source>
</reference>
<gene>
    <name evidence="1" type="ordered locus">MTR_5g072910</name>
</gene>
<protein>
    <submittedName>
        <fullName evidence="1 2">Uncharacterized protein</fullName>
    </submittedName>
</protein>
<evidence type="ECO:0000313" key="1">
    <source>
        <dbReference type="EMBL" id="AES98793.1"/>
    </source>
</evidence>
<reference evidence="2" key="3">
    <citation type="submission" date="2015-04" db="UniProtKB">
        <authorList>
            <consortium name="EnsemblPlants"/>
        </authorList>
    </citation>
    <scope>IDENTIFICATION</scope>
    <source>
        <strain evidence="2">cv. Jemalong A17</strain>
    </source>
</reference>
<keyword evidence="3" id="KW-1185">Reference proteome</keyword>
<dbReference type="Proteomes" id="UP000002051">
    <property type="component" value="Chromosome 5"/>
</dbReference>
<dbReference type="EMBL" id="CM001221">
    <property type="protein sequence ID" value="AES98793.1"/>
    <property type="molecule type" value="Genomic_DNA"/>
</dbReference>
<dbReference type="PaxDb" id="3880-AES98793"/>
<dbReference type="HOGENOM" id="CLU_2458203_0_0_1"/>
<organism evidence="1 3">
    <name type="scientific">Medicago truncatula</name>
    <name type="common">Barrel medic</name>
    <name type="synonym">Medicago tribuloides</name>
    <dbReference type="NCBI Taxonomy" id="3880"/>
    <lineage>
        <taxon>Eukaryota</taxon>
        <taxon>Viridiplantae</taxon>
        <taxon>Streptophyta</taxon>
        <taxon>Embryophyta</taxon>
        <taxon>Tracheophyta</taxon>
        <taxon>Spermatophyta</taxon>
        <taxon>Magnoliopsida</taxon>
        <taxon>eudicotyledons</taxon>
        <taxon>Gunneridae</taxon>
        <taxon>Pentapetalae</taxon>
        <taxon>rosids</taxon>
        <taxon>fabids</taxon>
        <taxon>Fabales</taxon>
        <taxon>Fabaceae</taxon>
        <taxon>Papilionoideae</taxon>
        <taxon>50 kb inversion clade</taxon>
        <taxon>NPAAA clade</taxon>
        <taxon>Hologalegina</taxon>
        <taxon>IRL clade</taxon>
        <taxon>Trifolieae</taxon>
        <taxon>Medicago</taxon>
    </lineage>
</organism>
<evidence type="ECO:0000313" key="2">
    <source>
        <dbReference type="EnsemblPlants" id="AES98793"/>
    </source>
</evidence>
<accession>G7KEE2</accession>
<name>G7KEE2_MEDTR</name>
<proteinExistence type="predicted"/>
<dbReference type="EnsemblPlants" id="AES98793">
    <property type="protein sequence ID" value="AES98793"/>
    <property type="gene ID" value="MTR_5g072910"/>
</dbReference>